<proteinExistence type="predicted"/>
<dbReference type="RefSeq" id="WP_069572823.1">
    <property type="nucleotide sequence ID" value="NZ_CP017157.1"/>
</dbReference>
<dbReference type="Proteomes" id="UP000094094">
    <property type="component" value="Chromosome"/>
</dbReference>
<protein>
    <submittedName>
        <fullName evidence="3">Uncharacterized protein</fullName>
    </submittedName>
</protein>
<name>A0A1D7VV25_9ACTN</name>
<evidence type="ECO:0000256" key="2">
    <source>
        <dbReference type="SAM" id="MobiDB-lite"/>
    </source>
</evidence>
<dbReference type="OrthoDB" id="4322756at2"/>
<feature type="region of interest" description="Disordered" evidence="2">
    <location>
        <begin position="58"/>
        <end position="77"/>
    </location>
</feature>
<feature type="coiled-coil region" evidence="1">
    <location>
        <begin position="24"/>
        <end position="51"/>
    </location>
</feature>
<gene>
    <name evidence="3" type="ORF">SL103_33995</name>
</gene>
<reference evidence="3 4" key="1">
    <citation type="submission" date="2016-09" db="EMBL/GenBank/DDBJ databases">
        <title>Complete genome sequencing of Streptomyces lydicus 103 and metabolic pathways analysis of antibiotic biosynthesis.</title>
        <authorList>
            <person name="Jia N."/>
            <person name="Ding M.-Z."/>
            <person name="Gao F."/>
            <person name="Yuan Y.-J."/>
        </authorList>
    </citation>
    <scope>NUCLEOTIDE SEQUENCE [LARGE SCALE GENOMIC DNA]</scope>
    <source>
        <strain evidence="3 4">103</strain>
    </source>
</reference>
<accession>A0A1D7VV25</accession>
<dbReference type="EMBL" id="CP017157">
    <property type="protein sequence ID" value="AOP50606.1"/>
    <property type="molecule type" value="Genomic_DNA"/>
</dbReference>
<organism evidence="3 4">
    <name type="scientific">Streptomyces lydicus</name>
    <dbReference type="NCBI Taxonomy" id="47763"/>
    <lineage>
        <taxon>Bacteria</taxon>
        <taxon>Bacillati</taxon>
        <taxon>Actinomycetota</taxon>
        <taxon>Actinomycetes</taxon>
        <taxon>Kitasatosporales</taxon>
        <taxon>Streptomycetaceae</taxon>
        <taxon>Streptomyces</taxon>
    </lineage>
</organism>
<dbReference type="KEGG" id="slc:SL103_33995"/>
<evidence type="ECO:0000313" key="4">
    <source>
        <dbReference type="Proteomes" id="UP000094094"/>
    </source>
</evidence>
<dbReference type="AlphaFoldDB" id="A0A1D7VV25"/>
<evidence type="ECO:0000313" key="3">
    <source>
        <dbReference type="EMBL" id="AOP50606.1"/>
    </source>
</evidence>
<keyword evidence="4" id="KW-1185">Reference proteome</keyword>
<sequence length="77" mass="8569">MPEPAHGRPARRRLVVDHTRHTRPLQAERRIAELEDELDELRSANAILLSVATYFHRANSHDAPGSPGIPSPDAGDR</sequence>
<evidence type="ECO:0000256" key="1">
    <source>
        <dbReference type="SAM" id="Coils"/>
    </source>
</evidence>
<keyword evidence="1" id="KW-0175">Coiled coil</keyword>